<evidence type="ECO:0000313" key="2">
    <source>
        <dbReference type="EMBL" id="MDI6453239.1"/>
    </source>
</evidence>
<evidence type="ECO:0008006" key="4">
    <source>
        <dbReference type="Google" id="ProtNLM"/>
    </source>
</evidence>
<reference evidence="2" key="1">
    <citation type="submission" date="2023-05" db="EMBL/GenBank/DDBJ databases">
        <title>Mariniplasma microaerophilum sp. nov., a novel anaerobic mollicute isolated from terrestrial mud volcano, Taman Peninsula, Russia.</title>
        <authorList>
            <person name="Khomyakova M.A."/>
            <person name="Merkel A.Y."/>
            <person name="Slobodkin A.I."/>
        </authorList>
    </citation>
    <scope>NUCLEOTIDE SEQUENCE</scope>
    <source>
        <strain evidence="2">M4Ah</strain>
    </source>
</reference>
<feature type="transmembrane region" description="Helical" evidence="1">
    <location>
        <begin position="111"/>
        <end position="134"/>
    </location>
</feature>
<dbReference type="EMBL" id="JASCXW010000022">
    <property type="protein sequence ID" value="MDI6453239.1"/>
    <property type="molecule type" value="Genomic_DNA"/>
</dbReference>
<dbReference type="Proteomes" id="UP001431532">
    <property type="component" value="Unassembled WGS sequence"/>
</dbReference>
<keyword evidence="3" id="KW-1185">Reference proteome</keyword>
<feature type="non-terminal residue" evidence="2">
    <location>
        <position position="1"/>
    </location>
</feature>
<sequence>IDMKTIELNKMSLGFYITAFSALLAVISSVCYGVLFSGIQYKEPVFSVAICILLPVTAVVAVVLLISGKKFAGFSPTIMCLGSGISFLMFVRMVIWPISDTIYGIEPFPQFTQLIICAVLFLLNFVVSEVALYMKKYK</sequence>
<dbReference type="AlphaFoldDB" id="A0AAW6U988"/>
<protein>
    <recommendedName>
        <fullName evidence="4">ABC transporter permease</fullName>
    </recommendedName>
</protein>
<proteinExistence type="predicted"/>
<gene>
    <name evidence="2" type="ORF">QJ521_06665</name>
</gene>
<name>A0AAW6U988_9MOLU</name>
<comment type="caution">
    <text evidence="2">The sequence shown here is derived from an EMBL/GenBank/DDBJ whole genome shotgun (WGS) entry which is preliminary data.</text>
</comment>
<keyword evidence="1" id="KW-1133">Transmembrane helix</keyword>
<feature type="transmembrane region" description="Helical" evidence="1">
    <location>
        <begin position="13"/>
        <end position="39"/>
    </location>
</feature>
<feature type="transmembrane region" description="Helical" evidence="1">
    <location>
        <begin position="45"/>
        <end position="66"/>
    </location>
</feature>
<keyword evidence="1" id="KW-0472">Membrane</keyword>
<feature type="transmembrane region" description="Helical" evidence="1">
    <location>
        <begin position="78"/>
        <end position="99"/>
    </location>
</feature>
<organism evidence="2 3">
    <name type="scientific">Peloplasma aerotolerans</name>
    <dbReference type="NCBI Taxonomy" id="3044389"/>
    <lineage>
        <taxon>Bacteria</taxon>
        <taxon>Bacillati</taxon>
        <taxon>Mycoplasmatota</taxon>
        <taxon>Mollicutes</taxon>
        <taxon>Acholeplasmatales</taxon>
        <taxon>Acholeplasmataceae</taxon>
        <taxon>Peloplasma</taxon>
    </lineage>
</organism>
<dbReference type="RefSeq" id="WP_282839669.1">
    <property type="nucleotide sequence ID" value="NZ_JASCXW010000022.1"/>
</dbReference>
<evidence type="ECO:0000313" key="3">
    <source>
        <dbReference type="Proteomes" id="UP001431532"/>
    </source>
</evidence>
<keyword evidence="1" id="KW-0812">Transmembrane</keyword>
<accession>A0AAW6U988</accession>
<evidence type="ECO:0000256" key="1">
    <source>
        <dbReference type="SAM" id="Phobius"/>
    </source>
</evidence>